<name>L9ZFN7_9EURY</name>
<dbReference type="EMBL" id="AOIL01000070">
    <property type="protein sequence ID" value="ELY84861.1"/>
    <property type="molecule type" value="Genomic_DNA"/>
</dbReference>
<feature type="transmembrane region" description="Helical" evidence="2">
    <location>
        <begin position="54"/>
        <end position="74"/>
    </location>
</feature>
<feature type="region of interest" description="Disordered" evidence="1">
    <location>
        <begin position="84"/>
        <end position="113"/>
    </location>
</feature>
<keyword evidence="2" id="KW-0472">Membrane</keyword>
<dbReference type="Proteomes" id="UP000011648">
    <property type="component" value="Unassembled WGS sequence"/>
</dbReference>
<comment type="caution">
    <text evidence="4">The sequence shown here is derived from an EMBL/GenBank/DDBJ whole genome shotgun (WGS) entry which is preliminary data.</text>
</comment>
<evidence type="ECO:0000259" key="3">
    <source>
        <dbReference type="Pfam" id="PF24034"/>
    </source>
</evidence>
<keyword evidence="2" id="KW-0812">Transmembrane</keyword>
<evidence type="ECO:0000313" key="5">
    <source>
        <dbReference type="Proteomes" id="UP000011648"/>
    </source>
</evidence>
<gene>
    <name evidence="4" type="ORF">C484_21978</name>
</gene>
<sequence length="197" mass="21926">MSESSFVVIMSIHFPTTVSDAGLLRSASDHAAVAERVGFEPTFSAVPLQTSSGAHLAALLGLLLLTALGTILVARDRLQNRRADSYGDTSEHDYDHDSEHGPGYNRRHKHNPNYDSHRDEFMTDQEQVHKLIRENGGRMKQSRIVDSVDWSKAKVSRLLAELEEDDQVTKLRLGRENLVCLPGHEPTASKSPEQSNE</sequence>
<protein>
    <recommendedName>
        <fullName evidence="3">DUF7343 domain-containing protein</fullName>
    </recommendedName>
</protein>
<dbReference type="SUPFAM" id="SSF46785">
    <property type="entry name" value="Winged helix' DNA-binding domain"/>
    <property type="match status" value="1"/>
</dbReference>
<dbReference type="Pfam" id="PF24034">
    <property type="entry name" value="DUF7343"/>
    <property type="match status" value="1"/>
</dbReference>
<dbReference type="STRING" id="1230458.C484_21978"/>
<feature type="domain" description="DUF7343" evidence="3">
    <location>
        <begin position="122"/>
        <end position="182"/>
    </location>
</feature>
<organism evidence="4 5">
    <name type="scientific">Natrialba taiwanensis DSM 12281</name>
    <dbReference type="NCBI Taxonomy" id="1230458"/>
    <lineage>
        <taxon>Archaea</taxon>
        <taxon>Methanobacteriati</taxon>
        <taxon>Methanobacteriota</taxon>
        <taxon>Stenosarchaea group</taxon>
        <taxon>Halobacteria</taxon>
        <taxon>Halobacteriales</taxon>
        <taxon>Natrialbaceae</taxon>
        <taxon>Natrialba</taxon>
    </lineage>
</organism>
<dbReference type="OrthoDB" id="284722at2157"/>
<dbReference type="InterPro" id="IPR055767">
    <property type="entry name" value="DUF7343"/>
</dbReference>
<evidence type="ECO:0000313" key="4">
    <source>
        <dbReference type="EMBL" id="ELY84861.1"/>
    </source>
</evidence>
<keyword evidence="5" id="KW-1185">Reference proteome</keyword>
<dbReference type="AlphaFoldDB" id="L9ZFN7"/>
<proteinExistence type="predicted"/>
<dbReference type="PATRIC" id="fig|1230458.4.peg.4436"/>
<accession>L9ZFN7</accession>
<dbReference type="RefSeq" id="WP_006827945.1">
    <property type="nucleotide sequence ID" value="NZ_AOIL01000070.1"/>
</dbReference>
<feature type="compositionally biased region" description="Basic and acidic residues" evidence="1">
    <location>
        <begin position="84"/>
        <end position="100"/>
    </location>
</feature>
<dbReference type="InterPro" id="IPR036390">
    <property type="entry name" value="WH_DNA-bd_sf"/>
</dbReference>
<keyword evidence="2" id="KW-1133">Transmembrane helix</keyword>
<reference evidence="4 5" key="1">
    <citation type="journal article" date="2014" name="PLoS Genet.">
        <title>Phylogenetically driven sequencing of extremely halophilic archaea reveals strategies for static and dynamic osmo-response.</title>
        <authorList>
            <person name="Becker E.A."/>
            <person name="Seitzer P.M."/>
            <person name="Tritt A."/>
            <person name="Larsen D."/>
            <person name="Krusor M."/>
            <person name="Yao A.I."/>
            <person name="Wu D."/>
            <person name="Madern D."/>
            <person name="Eisen J.A."/>
            <person name="Darling A.E."/>
            <person name="Facciotti M.T."/>
        </authorList>
    </citation>
    <scope>NUCLEOTIDE SEQUENCE [LARGE SCALE GENOMIC DNA]</scope>
    <source>
        <strain evidence="4 5">DSM 12281</strain>
    </source>
</reference>
<evidence type="ECO:0000256" key="2">
    <source>
        <dbReference type="SAM" id="Phobius"/>
    </source>
</evidence>
<evidence type="ECO:0000256" key="1">
    <source>
        <dbReference type="SAM" id="MobiDB-lite"/>
    </source>
</evidence>